<dbReference type="AlphaFoldDB" id="A0A382LNG5"/>
<name>A0A382LNG5_9ZZZZ</name>
<dbReference type="InterPro" id="IPR058562">
    <property type="entry name" value="MJ0586_N"/>
</dbReference>
<dbReference type="Pfam" id="PF26602">
    <property type="entry name" value="HVO_2718_N"/>
    <property type="match status" value="1"/>
</dbReference>
<reference evidence="2" key="1">
    <citation type="submission" date="2018-05" db="EMBL/GenBank/DDBJ databases">
        <authorList>
            <person name="Lanie J.A."/>
            <person name="Ng W.-L."/>
            <person name="Kazmierczak K.M."/>
            <person name="Andrzejewski T.M."/>
            <person name="Davidsen T.M."/>
            <person name="Wayne K.J."/>
            <person name="Tettelin H."/>
            <person name="Glass J.I."/>
            <person name="Rusch D."/>
            <person name="Podicherti R."/>
            <person name="Tsui H.-C.T."/>
            <person name="Winkler M.E."/>
        </authorList>
    </citation>
    <scope>NUCLEOTIDE SEQUENCE</scope>
</reference>
<accession>A0A382LNG5</accession>
<feature type="domain" description="MJ0586 N-terminal zinc binding" evidence="1">
    <location>
        <begin position="3"/>
        <end position="32"/>
    </location>
</feature>
<sequence>MLCEMCGAESALLNTRRISGSVLQVCSTCSDSGSETAQMASIGRRAHIAQTLQKRNQKMRYSETDP</sequence>
<organism evidence="2">
    <name type="scientific">marine metagenome</name>
    <dbReference type="NCBI Taxonomy" id="408172"/>
    <lineage>
        <taxon>unclassified sequences</taxon>
        <taxon>metagenomes</taxon>
        <taxon>ecological metagenomes</taxon>
    </lineage>
</organism>
<feature type="non-terminal residue" evidence="2">
    <location>
        <position position="66"/>
    </location>
</feature>
<protein>
    <recommendedName>
        <fullName evidence="1">MJ0586 N-terminal zinc binding domain-containing protein</fullName>
    </recommendedName>
</protein>
<dbReference type="EMBL" id="UINC01087361">
    <property type="protein sequence ID" value="SVC36662.1"/>
    <property type="molecule type" value="Genomic_DNA"/>
</dbReference>
<evidence type="ECO:0000259" key="1">
    <source>
        <dbReference type="Pfam" id="PF26602"/>
    </source>
</evidence>
<proteinExistence type="predicted"/>
<evidence type="ECO:0000313" key="2">
    <source>
        <dbReference type="EMBL" id="SVC36662.1"/>
    </source>
</evidence>
<gene>
    <name evidence="2" type="ORF">METZ01_LOCUS289516</name>
</gene>